<comment type="caution">
    <text evidence="1">The sequence shown here is derived from an EMBL/GenBank/DDBJ whole genome shotgun (WGS) entry which is preliminary data.</text>
</comment>
<organism evidence="1 2">
    <name type="scientific">Rubroshorea leprosula</name>
    <dbReference type="NCBI Taxonomy" id="152421"/>
    <lineage>
        <taxon>Eukaryota</taxon>
        <taxon>Viridiplantae</taxon>
        <taxon>Streptophyta</taxon>
        <taxon>Embryophyta</taxon>
        <taxon>Tracheophyta</taxon>
        <taxon>Spermatophyta</taxon>
        <taxon>Magnoliopsida</taxon>
        <taxon>eudicotyledons</taxon>
        <taxon>Gunneridae</taxon>
        <taxon>Pentapetalae</taxon>
        <taxon>rosids</taxon>
        <taxon>malvids</taxon>
        <taxon>Malvales</taxon>
        <taxon>Dipterocarpaceae</taxon>
        <taxon>Rubroshorea</taxon>
    </lineage>
</organism>
<evidence type="ECO:0000313" key="2">
    <source>
        <dbReference type="Proteomes" id="UP001054252"/>
    </source>
</evidence>
<reference evidence="1 2" key="1">
    <citation type="journal article" date="2021" name="Commun. Biol.">
        <title>The genome of Shorea leprosula (Dipterocarpaceae) highlights the ecological relevance of drought in aseasonal tropical rainforests.</title>
        <authorList>
            <person name="Ng K.K.S."/>
            <person name="Kobayashi M.J."/>
            <person name="Fawcett J.A."/>
            <person name="Hatakeyama M."/>
            <person name="Paape T."/>
            <person name="Ng C.H."/>
            <person name="Ang C.C."/>
            <person name="Tnah L.H."/>
            <person name="Lee C.T."/>
            <person name="Nishiyama T."/>
            <person name="Sese J."/>
            <person name="O'Brien M.J."/>
            <person name="Copetti D."/>
            <person name="Mohd Noor M.I."/>
            <person name="Ong R.C."/>
            <person name="Putra M."/>
            <person name="Sireger I.Z."/>
            <person name="Indrioko S."/>
            <person name="Kosugi Y."/>
            <person name="Izuno A."/>
            <person name="Isagi Y."/>
            <person name="Lee S.L."/>
            <person name="Shimizu K.K."/>
        </authorList>
    </citation>
    <scope>NUCLEOTIDE SEQUENCE [LARGE SCALE GENOMIC DNA]</scope>
    <source>
        <strain evidence="1">214</strain>
    </source>
</reference>
<sequence>MEEIDSWPHVCELSDCERHHLKCCFEEELRELKPYVEREILESPAAKNQKQLDSDSSAITPQDDFRRFVNEPSYTKECEEFHQQVDVVRVAIQERLNLKSESSYRLLIKEMGIGLVKGIAQRNWDLKNYKFLSEIDIICMFKICYLTYCSGEFYGFNSVTPQLPNVYVPAVKTSRVDDMLMVKNALRDCTPLEGKAKCHLNKGLLSWERSNVENFLVCELLKDTRILELKESVPTPDPIEVIGSILDDVVSCLSHVVWSRREQVYHVHCSVFSPQLLRTLCLLLFDENLSFEIGFKEDWEDDLETNAGHIKFLFGVAWAGSFAEEVIEVVIYADYIRRHKGHNFIEVCHILLALGHTRMVDAVRGAIRDAGLNFLYEYKAEYPIYDFYIIAKDIASYIGDGMVGVKHLVLAILWEGGKLIAGKEKEILKDFDPCSWSEFSEKVYVKSFLEVETENRDI</sequence>
<protein>
    <submittedName>
        <fullName evidence="1">Uncharacterized protein</fullName>
    </submittedName>
</protein>
<name>A0AAV5HXS3_9ROSI</name>
<gene>
    <name evidence="1" type="ORF">SLEP1_g4002</name>
</gene>
<proteinExistence type="predicted"/>
<dbReference type="Proteomes" id="UP001054252">
    <property type="component" value="Unassembled WGS sequence"/>
</dbReference>
<keyword evidence="2" id="KW-1185">Reference proteome</keyword>
<accession>A0AAV5HXS3</accession>
<dbReference type="EMBL" id="BPVZ01000004">
    <property type="protein sequence ID" value="GKU89934.1"/>
    <property type="molecule type" value="Genomic_DNA"/>
</dbReference>
<evidence type="ECO:0000313" key="1">
    <source>
        <dbReference type="EMBL" id="GKU89934.1"/>
    </source>
</evidence>
<dbReference type="AlphaFoldDB" id="A0AAV5HXS3"/>